<evidence type="ECO:0000313" key="2">
    <source>
        <dbReference type="EMBL" id="MDT0380041.1"/>
    </source>
</evidence>
<dbReference type="Gene3D" id="2.30.30.240">
    <property type="entry name" value="PRC-barrel domain"/>
    <property type="match status" value="1"/>
</dbReference>
<sequence length="191" mass="19890">MTALLLAGELTQRPVVTLGGEAVAQIKDTVFDRAAGAVAGFTLSGRGLFSGPKRRSLPWSGVHALGRDAVMIRDADVFESRGDVVARAESRGGDVLGARVLTDDGTDLGEVVDVVLETGAGVAKAVGYEIASTAALGRQERRVYLSLPDTLAVSGESLVVPAVAAEFVAEDLPGFAETVRAFRERLRKGAP</sequence>
<evidence type="ECO:0000313" key="3">
    <source>
        <dbReference type="Proteomes" id="UP001183414"/>
    </source>
</evidence>
<dbReference type="EMBL" id="JAVREQ010000012">
    <property type="protein sequence ID" value="MDT0380041.1"/>
    <property type="molecule type" value="Genomic_DNA"/>
</dbReference>
<dbReference type="RefSeq" id="WP_311673814.1">
    <property type="nucleotide sequence ID" value="NZ_JAVREQ010000012.1"/>
</dbReference>
<dbReference type="Pfam" id="PF05239">
    <property type="entry name" value="PRC"/>
    <property type="match status" value="2"/>
</dbReference>
<feature type="domain" description="PRC-barrel" evidence="1">
    <location>
        <begin position="9"/>
        <end position="73"/>
    </location>
</feature>
<dbReference type="InterPro" id="IPR027275">
    <property type="entry name" value="PRC-brl_dom"/>
</dbReference>
<protein>
    <submittedName>
        <fullName evidence="2">PRC-barrel domain-containing protein</fullName>
    </submittedName>
</protein>
<proteinExistence type="predicted"/>
<name>A0ABU2NSS6_9ACTN</name>
<dbReference type="SUPFAM" id="SSF50346">
    <property type="entry name" value="PRC-barrel domain"/>
    <property type="match status" value="2"/>
</dbReference>
<reference evidence="3" key="1">
    <citation type="submission" date="2023-07" db="EMBL/GenBank/DDBJ databases">
        <title>30 novel species of actinomycetes from the DSMZ collection.</title>
        <authorList>
            <person name="Nouioui I."/>
        </authorList>
    </citation>
    <scope>NUCLEOTIDE SEQUENCE [LARGE SCALE GENOMIC DNA]</scope>
    <source>
        <strain evidence="3">DSM 42041</strain>
    </source>
</reference>
<dbReference type="InterPro" id="IPR011033">
    <property type="entry name" value="PRC_barrel-like_sf"/>
</dbReference>
<comment type="caution">
    <text evidence="2">The sequence shown here is derived from an EMBL/GenBank/DDBJ whole genome shotgun (WGS) entry which is preliminary data.</text>
</comment>
<dbReference type="Proteomes" id="UP001183414">
    <property type="component" value="Unassembled WGS sequence"/>
</dbReference>
<accession>A0ABU2NSS6</accession>
<evidence type="ECO:0000259" key="1">
    <source>
        <dbReference type="Pfam" id="PF05239"/>
    </source>
</evidence>
<feature type="domain" description="PRC-barrel" evidence="1">
    <location>
        <begin position="90"/>
        <end position="147"/>
    </location>
</feature>
<gene>
    <name evidence="2" type="ORF">RM572_14860</name>
</gene>
<organism evidence="2 3">
    <name type="scientific">Streptomyces hazeniae</name>
    <dbReference type="NCBI Taxonomy" id="3075538"/>
    <lineage>
        <taxon>Bacteria</taxon>
        <taxon>Bacillati</taxon>
        <taxon>Actinomycetota</taxon>
        <taxon>Actinomycetes</taxon>
        <taxon>Kitasatosporales</taxon>
        <taxon>Streptomycetaceae</taxon>
        <taxon>Streptomyces</taxon>
    </lineage>
</organism>
<keyword evidence="3" id="KW-1185">Reference proteome</keyword>